<name>A0A8K0ULV3_9AGAR</name>
<comment type="caution">
    <text evidence="1">The sequence shown here is derived from an EMBL/GenBank/DDBJ whole genome shotgun (WGS) entry which is preliminary data.</text>
</comment>
<dbReference type="OrthoDB" id="3270336at2759"/>
<dbReference type="AlphaFoldDB" id="A0A8K0ULV3"/>
<evidence type="ECO:0000313" key="2">
    <source>
        <dbReference type="Proteomes" id="UP000813824"/>
    </source>
</evidence>
<keyword evidence="2" id="KW-1185">Reference proteome</keyword>
<gene>
    <name evidence="1" type="ORF">BXZ70DRAFT_908245</name>
</gene>
<dbReference type="EMBL" id="JAEVFJ010000021">
    <property type="protein sequence ID" value="KAH8096995.1"/>
    <property type="molecule type" value="Genomic_DNA"/>
</dbReference>
<sequence length="780" mass="87112">MAAPLNPVYAHSIRTVPDPLSPEHQVIVAYHRADSEIDFPEVPVHTPQVNPGRLCEPPPASVFSKPTFIQQEFIYLPLIHHSPFSETRRFDIRADENIILRTGNPGNHKFMLSSTITAPWISFESMLSKSIDTLGGLFCPHPLTKINASDYGYTRSHNSIADTRKAVKESQGAIAAMMAHVCFLKGCLVDKGEEWQGVLSQVTDQDWVHFLVQSRAMNEPYGRLGGFLRPYESREDSIPFSFSVLKAFGTPFWLPFGPVHLAVDVLRRCCCRPSRALDSAQIGLSSTQGSTTFPVQGVLSASSDPSHIPTSHSIPLIPGAKSGTSRVFDDFKDTLMYHYGVVNEDSLPLSGHPLTQVPLTFGKPEGINEEVSLVAAHLNHPGRQVYHRDLHLAGGDQCSRRAIRCRISCPYRNHDKACPGWSVFFHNELGSQFPWILAIHDPATALHVFRRWRNLPTETIVTNISARGMSFSLHLLRTPPCSQPPSAVTRASISHPILEQGISPGPNEYRSYMAKVKDLFLAHPSLLQAALQLGGLIWRIACDAMGEGDIPCICGPGEHSLVVGVDRQTWDDGTEVWQDILTHNEILFILGHYFQKTNHGNSNLKEISWWPKLSTWNSCGLYVNLWTPLCEEWYQARVQKLTKGEGTCLPQSKWRSNLRYHDDTQQSHLVRHSHKCEEAVPCVGICPLGHIRGRVFWEHDVWGAEILPHGVRYCISDQHHNSPTTGLARTLGNSTETMVGIAVGDDRTALVVWPQPELSTEGYGLWESRLYWVVWAGVLP</sequence>
<organism evidence="1 2">
    <name type="scientific">Cristinia sonorae</name>
    <dbReference type="NCBI Taxonomy" id="1940300"/>
    <lineage>
        <taxon>Eukaryota</taxon>
        <taxon>Fungi</taxon>
        <taxon>Dikarya</taxon>
        <taxon>Basidiomycota</taxon>
        <taxon>Agaricomycotina</taxon>
        <taxon>Agaricomycetes</taxon>
        <taxon>Agaricomycetidae</taxon>
        <taxon>Agaricales</taxon>
        <taxon>Pleurotineae</taxon>
        <taxon>Stephanosporaceae</taxon>
        <taxon>Cristinia</taxon>
    </lineage>
</organism>
<accession>A0A8K0ULV3</accession>
<dbReference type="Proteomes" id="UP000813824">
    <property type="component" value="Unassembled WGS sequence"/>
</dbReference>
<reference evidence="1" key="1">
    <citation type="journal article" date="2021" name="New Phytol.">
        <title>Evolutionary innovations through gain and loss of genes in the ectomycorrhizal Boletales.</title>
        <authorList>
            <person name="Wu G."/>
            <person name="Miyauchi S."/>
            <person name="Morin E."/>
            <person name="Kuo A."/>
            <person name="Drula E."/>
            <person name="Varga T."/>
            <person name="Kohler A."/>
            <person name="Feng B."/>
            <person name="Cao Y."/>
            <person name="Lipzen A."/>
            <person name="Daum C."/>
            <person name="Hundley H."/>
            <person name="Pangilinan J."/>
            <person name="Johnson J."/>
            <person name="Barry K."/>
            <person name="LaButti K."/>
            <person name="Ng V."/>
            <person name="Ahrendt S."/>
            <person name="Min B."/>
            <person name="Choi I.G."/>
            <person name="Park H."/>
            <person name="Plett J.M."/>
            <person name="Magnuson J."/>
            <person name="Spatafora J.W."/>
            <person name="Nagy L.G."/>
            <person name="Henrissat B."/>
            <person name="Grigoriev I.V."/>
            <person name="Yang Z.L."/>
            <person name="Xu J."/>
            <person name="Martin F.M."/>
        </authorList>
    </citation>
    <scope>NUCLEOTIDE SEQUENCE</scope>
    <source>
        <strain evidence="1">KKN 215</strain>
    </source>
</reference>
<protein>
    <submittedName>
        <fullName evidence="1">Uncharacterized protein</fullName>
    </submittedName>
</protein>
<proteinExistence type="predicted"/>
<evidence type="ECO:0000313" key="1">
    <source>
        <dbReference type="EMBL" id="KAH8096995.1"/>
    </source>
</evidence>